<dbReference type="Gene3D" id="3.40.190.150">
    <property type="entry name" value="Bordetella uptake gene, domain 1"/>
    <property type="match status" value="1"/>
</dbReference>
<sequence length="322" mass="34294">MKLGIWILLSLSALLAIPHVAQADSYPSHPVKIVIPSPPGGTNDIIARLVAERLAAAYGQNFIVENRSGAGGLLAVRNVARAKPDGYTLLLSFAGPLVVNTDPRDTEGLDPAQALAPISILADLPYALVVRSNLPVDTLQELVAYSKSQRQGVNLSINAFGSDAHLLTEQFKRDSGIKAELIPYQGTGPALNDLLGDHIDGFFTSFPAVAGHIKNGQIKPLLVAKPERWPGYAQVPTTAEAGIGQVVASAWFGLLAPKGTEANILDSLSEHVAQALQNTDVREALLAQGANARGDSRAQSALFIANERARWDELKKTVNIRQ</sequence>
<evidence type="ECO:0000313" key="4">
    <source>
        <dbReference type="Proteomes" id="UP000805841"/>
    </source>
</evidence>
<feature type="chain" id="PRO_5046657601" evidence="2">
    <location>
        <begin position="24"/>
        <end position="322"/>
    </location>
</feature>
<name>A0ABR7Z8S9_9PSED</name>
<comment type="caution">
    <text evidence="3">The sequence shown here is derived from an EMBL/GenBank/DDBJ whole genome shotgun (WGS) entry which is preliminary data.</text>
</comment>
<keyword evidence="2" id="KW-0732">Signal</keyword>
<dbReference type="PANTHER" id="PTHR42928">
    <property type="entry name" value="TRICARBOXYLATE-BINDING PROTEIN"/>
    <property type="match status" value="1"/>
</dbReference>
<keyword evidence="4" id="KW-1185">Reference proteome</keyword>
<protein>
    <submittedName>
        <fullName evidence="3">Tripartite tricarboxylate transporter substrate binding protein</fullName>
    </submittedName>
</protein>
<evidence type="ECO:0000313" key="3">
    <source>
        <dbReference type="EMBL" id="MBD1601773.1"/>
    </source>
</evidence>
<evidence type="ECO:0000256" key="2">
    <source>
        <dbReference type="SAM" id="SignalP"/>
    </source>
</evidence>
<dbReference type="PANTHER" id="PTHR42928:SF5">
    <property type="entry name" value="BLR1237 PROTEIN"/>
    <property type="match status" value="1"/>
</dbReference>
<dbReference type="RefSeq" id="WP_190425677.1">
    <property type="nucleotide sequence ID" value="NZ_JAAOCA010000041.1"/>
</dbReference>
<accession>A0ABR7Z8S9</accession>
<dbReference type="Pfam" id="PF03401">
    <property type="entry name" value="TctC"/>
    <property type="match status" value="1"/>
</dbReference>
<dbReference type="InterPro" id="IPR042100">
    <property type="entry name" value="Bug_dom1"/>
</dbReference>
<dbReference type="Proteomes" id="UP000805841">
    <property type="component" value="Unassembled WGS sequence"/>
</dbReference>
<dbReference type="PIRSF" id="PIRSF017082">
    <property type="entry name" value="YflP"/>
    <property type="match status" value="1"/>
</dbReference>
<reference evidence="3 4" key="1">
    <citation type="journal article" date="2020" name="Insects">
        <title>Bacteria Belonging to Pseudomonas typographi sp. nov. from the Bark Beetle Ips typographus Have Genomic Potential to Aid in the Host Ecology.</title>
        <authorList>
            <person name="Peral-Aranega E."/>
            <person name="Saati-Santamaria Z."/>
            <person name="Kolarik M."/>
            <person name="Rivas R."/>
            <person name="Garcia-Fraile P."/>
        </authorList>
    </citation>
    <scope>NUCLEOTIDE SEQUENCE [LARGE SCALE GENOMIC DNA]</scope>
    <source>
        <strain evidence="3 4">CA3A</strain>
    </source>
</reference>
<evidence type="ECO:0000256" key="1">
    <source>
        <dbReference type="ARBA" id="ARBA00006987"/>
    </source>
</evidence>
<dbReference type="CDD" id="cd07012">
    <property type="entry name" value="PBP2_Bug_TTT"/>
    <property type="match status" value="1"/>
</dbReference>
<organism evidence="3 4">
    <name type="scientific">Pseudomonas typographi</name>
    <dbReference type="NCBI Taxonomy" id="2715964"/>
    <lineage>
        <taxon>Bacteria</taxon>
        <taxon>Pseudomonadati</taxon>
        <taxon>Pseudomonadota</taxon>
        <taxon>Gammaproteobacteria</taxon>
        <taxon>Pseudomonadales</taxon>
        <taxon>Pseudomonadaceae</taxon>
        <taxon>Pseudomonas</taxon>
    </lineage>
</organism>
<dbReference type="Gene3D" id="3.40.190.10">
    <property type="entry name" value="Periplasmic binding protein-like II"/>
    <property type="match status" value="1"/>
</dbReference>
<gene>
    <name evidence="3" type="ORF">HAQ05_24140</name>
</gene>
<comment type="similarity">
    <text evidence="1">Belongs to the UPF0065 (bug) family.</text>
</comment>
<feature type="signal peptide" evidence="2">
    <location>
        <begin position="1"/>
        <end position="23"/>
    </location>
</feature>
<dbReference type="InterPro" id="IPR005064">
    <property type="entry name" value="BUG"/>
</dbReference>
<dbReference type="SUPFAM" id="SSF53850">
    <property type="entry name" value="Periplasmic binding protein-like II"/>
    <property type="match status" value="1"/>
</dbReference>
<proteinExistence type="inferred from homology"/>
<dbReference type="EMBL" id="JAAOCA010000041">
    <property type="protein sequence ID" value="MBD1601773.1"/>
    <property type="molecule type" value="Genomic_DNA"/>
</dbReference>